<dbReference type="Pfam" id="PF01370">
    <property type="entry name" value="Epimerase"/>
    <property type="match status" value="1"/>
</dbReference>
<dbReference type="RefSeq" id="WP_088871612.1">
    <property type="nucleotide sequence ID" value="NZ_CP022110.1"/>
</dbReference>
<proteinExistence type="predicted"/>
<dbReference type="InterPro" id="IPR051783">
    <property type="entry name" value="NAD(P)-dependent_oxidoreduct"/>
</dbReference>
<dbReference type="InterPro" id="IPR036291">
    <property type="entry name" value="NAD(P)-bd_dom_sf"/>
</dbReference>
<dbReference type="GO" id="GO:0004029">
    <property type="term" value="F:aldehyde dehydrogenase (NAD+) activity"/>
    <property type="evidence" value="ECO:0007669"/>
    <property type="project" value="TreeGrafter"/>
</dbReference>
<dbReference type="PANTHER" id="PTHR48079:SF6">
    <property type="entry name" value="NAD(P)-BINDING DOMAIN-CONTAINING PROTEIN-RELATED"/>
    <property type="match status" value="1"/>
</dbReference>
<accession>A0A248JQN4</accession>
<sequence length="297" mass="31187">MRVFVTGATGWVGAAVVADLIAAGHQVLGLCRAPDKAAALAAAGAEVHHGSLQDLESLKRGAEQADGVIHLAFNHDFTNFAQNGADERRAIAAIGEVLVGSDRPLVVTSGVALLAPGTLATEQTPIRPESEAFPRNPEAAAAALRANGVRVTAVRLAPSVHGHGDHGFVPRLIQLAREKGVSPYIGEGLNRWPAVHRVDAARVFRLALERGAEGGPFHAIAEEGVPFRDIAAVIGRRLDVPVVSQTAEEAAQHFGWFTRFAAIDCPAASAHTRALLGWTPAQPGLLADLDHPAYFTV</sequence>
<dbReference type="SUPFAM" id="SSF51735">
    <property type="entry name" value="NAD(P)-binding Rossmann-fold domains"/>
    <property type="match status" value="1"/>
</dbReference>
<dbReference type="AlphaFoldDB" id="A0A248JQN4"/>
<keyword evidence="3" id="KW-1185">Reference proteome</keyword>
<gene>
    <name evidence="2" type="ORF">Y958_08185</name>
</gene>
<dbReference type="KEGG" id="nao:Y958_08185"/>
<dbReference type="PANTHER" id="PTHR48079">
    <property type="entry name" value="PROTEIN YEEZ"/>
    <property type="match status" value="1"/>
</dbReference>
<dbReference type="Proteomes" id="UP000197153">
    <property type="component" value="Chromosome 1"/>
</dbReference>
<evidence type="ECO:0000313" key="3">
    <source>
        <dbReference type="Proteomes" id="UP000197153"/>
    </source>
</evidence>
<evidence type="ECO:0000259" key="1">
    <source>
        <dbReference type="Pfam" id="PF01370"/>
    </source>
</evidence>
<dbReference type="CDD" id="cd05262">
    <property type="entry name" value="SDR_a7"/>
    <property type="match status" value="1"/>
</dbReference>
<dbReference type="EMBL" id="CP022110">
    <property type="protein sequence ID" value="ASG20791.1"/>
    <property type="molecule type" value="Genomic_DNA"/>
</dbReference>
<dbReference type="GO" id="GO:0005737">
    <property type="term" value="C:cytoplasm"/>
    <property type="evidence" value="ECO:0007669"/>
    <property type="project" value="TreeGrafter"/>
</dbReference>
<dbReference type="InterPro" id="IPR001509">
    <property type="entry name" value="Epimerase_deHydtase"/>
</dbReference>
<reference evidence="2 3" key="1">
    <citation type="submission" date="2017-06" db="EMBL/GenBank/DDBJ databases">
        <title>Complete genome sequence of Nitrospirillum amazonense strain CBAmC, an endophytic nitrogen-fixing and plant growth-promoting bacterium, isolated from sugarcane.</title>
        <authorList>
            <person name="Schwab S."/>
            <person name="dos Santos Teixeira K.R."/>
            <person name="Simoes Araujo J.L."/>
            <person name="Soares Vidal M."/>
            <person name="Borges de Freitas H.R."/>
            <person name="Rivello Crivelaro A.L."/>
            <person name="Bueno de Camargo Nunes A."/>
            <person name="dos Santos C.M."/>
            <person name="Palmeira da Silva Rosa D."/>
            <person name="da Silva Padilha D."/>
            <person name="da Silva E."/>
            <person name="Araujo Terra L."/>
            <person name="Soares Mendes V."/>
            <person name="Farinelli L."/>
            <person name="Magalhaes Cruz L."/>
            <person name="Baldani J.I."/>
        </authorList>
    </citation>
    <scope>NUCLEOTIDE SEQUENCE [LARGE SCALE GENOMIC DNA]</scope>
    <source>
        <strain evidence="2 3">CBAmC</strain>
    </source>
</reference>
<evidence type="ECO:0000313" key="2">
    <source>
        <dbReference type="EMBL" id="ASG20791.1"/>
    </source>
</evidence>
<name>A0A248JQN4_9PROT</name>
<dbReference type="Gene3D" id="3.40.50.720">
    <property type="entry name" value="NAD(P)-binding Rossmann-like Domain"/>
    <property type="match status" value="1"/>
</dbReference>
<protein>
    <submittedName>
        <fullName evidence="2">3-beta hydroxysteroid dehydrogenase</fullName>
    </submittedName>
</protein>
<feature type="domain" description="NAD-dependent epimerase/dehydratase" evidence="1">
    <location>
        <begin position="3"/>
        <end position="216"/>
    </location>
</feature>
<organism evidence="2 3">
    <name type="scientific">Nitrospirillum viridazoti CBAmc</name>
    <dbReference type="NCBI Taxonomy" id="1441467"/>
    <lineage>
        <taxon>Bacteria</taxon>
        <taxon>Pseudomonadati</taxon>
        <taxon>Pseudomonadota</taxon>
        <taxon>Alphaproteobacteria</taxon>
        <taxon>Rhodospirillales</taxon>
        <taxon>Azospirillaceae</taxon>
        <taxon>Nitrospirillum</taxon>
        <taxon>Nitrospirillum viridazoti</taxon>
    </lineage>
</organism>